<dbReference type="Proteomes" id="UP001268864">
    <property type="component" value="Unassembled WGS sequence"/>
</dbReference>
<comment type="caution">
    <text evidence="2">The sequence shown here is derived from an EMBL/GenBank/DDBJ whole genome shotgun (WGS) entry which is preliminary data.</text>
</comment>
<name>A0ABU2FVE7_9EURY</name>
<feature type="compositionally biased region" description="Basic residues" evidence="1">
    <location>
        <begin position="41"/>
        <end position="52"/>
    </location>
</feature>
<evidence type="ECO:0000256" key="1">
    <source>
        <dbReference type="SAM" id="MobiDB-lite"/>
    </source>
</evidence>
<proteinExistence type="predicted"/>
<keyword evidence="3" id="KW-1185">Reference proteome</keyword>
<dbReference type="EMBL" id="JAMQOS010000011">
    <property type="protein sequence ID" value="MDS0284745.1"/>
    <property type="molecule type" value="Genomic_DNA"/>
</dbReference>
<sequence length="52" mass="6187">MSEESDVGGEPELRERTREEKLESLSRRESVTEETRELARRALRRRREGRGD</sequence>
<evidence type="ECO:0000313" key="3">
    <source>
        <dbReference type="Proteomes" id="UP001268864"/>
    </source>
</evidence>
<accession>A0ABU2FVE7</accession>
<feature type="region of interest" description="Disordered" evidence="1">
    <location>
        <begin position="1"/>
        <end position="52"/>
    </location>
</feature>
<organism evidence="2 3">
    <name type="scientific">Haloarcula onubensis</name>
    <dbReference type="NCBI Taxonomy" id="2950539"/>
    <lineage>
        <taxon>Archaea</taxon>
        <taxon>Methanobacteriati</taxon>
        <taxon>Methanobacteriota</taxon>
        <taxon>Stenosarchaea group</taxon>
        <taxon>Halobacteria</taxon>
        <taxon>Halobacteriales</taxon>
        <taxon>Haloarculaceae</taxon>
        <taxon>Haloarcula</taxon>
    </lineage>
</organism>
<gene>
    <name evidence="2" type="ORF">NDI86_21825</name>
</gene>
<reference evidence="2 3" key="1">
    <citation type="submission" date="2022-06" db="EMBL/GenBank/DDBJ databases">
        <title>Halomicroarcula sp. a new haloarchaeum isolate from saline soil.</title>
        <authorList>
            <person name="Strakova D."/>
            <person name="Galisteo C."/>
            <person name="Sanchez-Porro C."/>
            <person name="Ventosa A."/>
        </authorList>
    </citation>
    <scope>NUCLEOTIDE SEQUENCE [LARGE SCALE GENOMIC DNA]</scope>
    <source>
        <strain evidence="2 3">S3CR25-11</strain>
    </source>
</reference>
<evidence type="ECO:0000313" key="2">
    <source>
        <dbReference type="EMBL" id="MDS0284745.1"/>
    </source>
</evidence>
<feature type="compositionally biased region" description="Basic and acidic residues" evidence="1">
    <location>
        <begin position="11"/>
        <end position="40"/>
    </location>
</feature>
<protein>
    <submittedName>
        <fullName evidence="2">Uncharacterized protein</fullName>
    </submittedName>
</protein>